<feature type="non-terminal residue" evidence="2">
    <location>
        <position position="1"/>
    </location>
</feature>
<reference evidence="2" key="1">
    <citation type="submission" date="2014-12" db="EMBL/GenBank/DDBJ databases">
        <title>Insight into the proteome of Arion vulgaris.</title>
        <authorList>
            <person name="Aradska J."/>
            <person name="Bulat T."/>
            <person name="Smidak R."/>
            <person name="Sarate P."/>
            <person name="Gangsoo J."/>
            <person name="Sialana F."/>
            <person name="Bilban M."/>
            <person name="Lubec G."/>
        </authorList>
    </citation>
    <scope>NUCLEOTIDE SEQUENCE</scope>
    <source>
        <tissue evidence="2">Skin</tissue>
    </source>
</reference>
<organism evidence="2">
    <name type="scientific">Arion vulgaris</name>
    <dbReference type="NCBI Taxonomy" id="1028688"/>
    <lineage>
        <taxon>Eukaryota</taxon>
        <taxon>Metazoa</taxon>
        <taxon>Spiralia</taxon>
        <taxon>Lophotrochozoa</taxon>
        <taxon>Mollusca</taxon>
        <taxon>Gastropoda</taxon>
        <taxon>Heterobranchia</taxon>
        <taxon>Euthyneura</taxon>
        <taxon>Panpulmonata</taxon>
        <taxon>Eupulmonata</taxon>
        <taxon>Stylommatophora</taxon>
        <taxon>Helicina</taxon>
        <taxon>Arionoidea</taxon>
        <taxon>Arionidae</taxon>
        <taxon>Arion</taxon>
    </lineage>
</organism>
<feature type="region of interest" description="Disordered" evidence="1">
    <location>
        <begin position="40"/>
        <end position="86"/>
    </location>
</feature>
<proteinExistence type="predicted"/>
<gene>
    <name evidence="2" type="primary">ORF57213</name>
</gene>
<name>A0A0B6ZCA2_9EUPU</name>
<dbReference type="AlphaFoldDB" id="A0A0B6ZCA2"/>
<dbReference type="EMBL" id="HACG01019202">
    <property type="protein sequence ID" value="CEK66067.1"/>
    <property type="molecule type" value="Transcribed_RNA"/>
</dbReference>
<evidence type="ECO:0000313" key="2">
    <source>
        <dbReference type="EMBL" id="CEK66067.1"/>
    </source>
</evidence>
<protein>
    <submittedName>
        <fullName evidence="2">Uncharacterized protein</fullName>
    </submittedName>
</protein>
<sequence>KHRRLSGAALLTDGVNFSHYSPTARQDDQSLLNEEENKLQHHTNLLNSSSERYDDNLPDPAGETVPVTSYSSSEDEEFYDAEDQKS</sequence>
<feature type="non-terminal residue" evidence="2">
    <location>
        <position position="86"/>
    </location>
</feature>
<feature type="compositionally biased region" description="Acidic residues" evidence="1">
    <location>
        <begin position="73"/>
        <end position="86"/>
    </location>
</feature>
<evidence type="ECO:0000256" key="1">
    <source>
        <dbReference type="SAM" id="MobiDB-lite"/>
    </source>
</evidence>
<accession>A0A0B6ZCA2</accession>